<dbReference type="SUPFAM" id="SSF47954">
    <property type="entry name" value="Cyclin-like"/>
    <property type="match status" value="1"/>
</dbReference>
<comment type="caution">
    <text evidence="2">The sequence shown here is derived from an EMBL/GenBank/DDBJ whole genome shotgun (WGS) entry which is preliminary data.</text>
</comment>
<evidence type="ECO:0000313" key="3">
    <source>
        <dbReference type="Proteomes" id="UP001224775"/>
    </source>
</evidence>
<accession>A0AAD9DGA5</accession>
<name>A0AAD9DGA5_9STRA</name>
<dbReference type="InterPro" id="IPR012388">
    <property type="entry name" value="CABLES1/2"/>
</dbReference>
<organism evidence="2 3">
    <name type="scientific">Skeletonema marinoi</name>
    <dbReference type="NCBI Taxonomy" id="267567"/>
    <lineage>
        <taxon>Eukaryota</taxon>
        <taxon>Sar</taxon>
        <taxon>Stramenopiles</taxon>
        <taxon>Ochrophyta</taxon>
        <taxon>Bacillariophyta</taxon>
        <taxon>Coscinodiscophyceae</taxon>
        <taxon>Thalassiosirophycidae</taxon>
        <taxon>Thalassiosirales</taxon>
        <taxon>Skeletonemataceae</taxon>
        <taxon>Skeletonema</taxon>
        <taxon>Skeletonema marinoi-dohrnii complex</taxon>
    </lineage>
</organism>
<dbReference type="PANTHER" id="PTHR22896:SF0">
    <property type="entry name" value="CYCLIN N-TERMINAL DOMAIN-CONTAINING PROTEIN"/>
    <property type="match status" value="1"/>
</dbReference>
<dbReference type="EMBL" id="JATAAI010000006">
    <property type="protein sequence ID" value="KAK1744795.1"/>
    <property type="molecule type" value="Genomic_DNA"/>
</dbReference>
<keyword evidence="3" id="KW-1185">Reference proteome</keyword>
<gene>
    <name evidence="2" type="ORF">QTG54_004086</name>
</gene>
<protein>
    <submittedName>
        <fullName evidence="2">Cyclin family protein</fullName>
    </submittedName>
</protein>
<dbReference type="GO" id="GO:0051726">
    <property type="term" value="P:regulation of cell cycle"/>
    <property type="evidence" value="ECO:0007669"/>
    <property type="project" value="InterPro"/>
</dbReference>
<evidence type="ECO:0000256" key="1">
    <source>
        <dbReference type="SAM" id="MobiDB-lite"/>
    </source>
</evidence>
<dbReference type="PANTHER" id="PTHR22896">
    <property type="entry name" value="CDK5 AND ABL1 ENZYME SUBSTRATE 1"/>
    <property type="match status" value="1"/>
</dbReference>
<dbReference type="AlphaFoldDB" id="A0AAD9DGA5"/>
<dbReference type="InterPro" id="IPR036915">
    <property type="entry name" value="Cyclin-like_sf"/>
</dbReference>
<reference evidence="2" key="1">
    <citation type="submission" date="2023-06" db="EMBL/GenBank/DDBJ databases">
        <title>Survivors Of The Sea: Transcriptome response of Skeletonema marinoi to long-term dormancy.</title>
        <authorList>
            <person name="Pinder M.I.M."/>
            <person name="Kourtchenko O."/>
            <person name="Robertson E.K."/>
            <person name="Larsson T."/>
            <person name="Maumus F."/>
            <person name="Osuna-Cruz C.M."/>
            <person name="Vancaester E."/>
            <person name="Stenow R."/>
            <person name="Vandepoele K."/>
            <person name="Ploug H."/>
            <person name="Bruchert V."/>
            <person name="Godhe A."/>
            <person name="Topel M."/>
        </authorList>
    </citation>
    <scope>NUCLEOTIDE SEQUENCE</scope>
    <source>
        <strain evidence="2">R05AC</strain>
    </source>
</reference>
<sequence>MVGDKNVGPIVSSTIQFVKPSELKRELNNKFRERFDGWEPPKSQRKYIGAKVIEGVYTLMDPTETTRDDDDGLDDSLGRQTSGERNVIRMPPSLTLSKIRSLKQQALMACIRSKIEISTLALACVYFERLCLDCRVRNQPKYLSLWLSSSHMTGVSL</sequence>
<feature type="region of interest" description="Disordered" evidence="1">
    <location>
        <begin position="61"/>
        <end position="84"/>
    </location>
</feature>
<proteinExistence type="predicted"/>
<dbReference type="Proteomes" id="UP001224775">
    <property type="component" value="Unassembled WGS sequence"/>
</dbReference>
<evidence type="ECO:0000313" key="2">
    <source>
        <dbReference type="EMBL" id="KAK1744795.1"/>
    </source>
</evidence>